<protein>
    <recommendedName>
        <fullName evidence="3">SatD family (SatD)</fullName>
    </recommendedName>
</protein>
<gene>
    <name evidence="1" type="ORF">BW737_010070</name>
</gene>
<evidence type="ECO:0008006" key="3">
    <source>
        <dbReference type="Google" id="ProtNLM"/>
    </source>
</evidence>
<reference evidence="1 2" key="1">
    <citation type="submission" date="2017-10" db="EMBL/GenBank/DDBJ databases">
        <title>Draft genome sequence of cellulolytic Actinomyces sp CtC72 isolated from cattle rumen fluid.</title>
        <authorList>
            <person name="Joshi A.J."/>
            <person name="Vasudevan G."/>
            <person name="Lanjekar V.B."/>
            <person name="Hivarkar S."/>
            <person name="Engineer A."/>
            <person name="Pore S.D."/>
            <person name="Dhakephalkar P.K."/>
            <person name="Dagar S."/>
        </authorList>
    </citation>
    <scope>NUCLEOTIDE SEQUENCE [LARGE SCALE GENOMIC DNA]</scope>
    <source>
        <strain evidence="2">CtC72</strain>
    </source>
</reference>
<name>A0ABX4MA10_9ACTO</name>
<proteinExistence type="predicted"/>
<dbReference type="Proteomes" id="UP000194577">
    <property type="component" value="Unassembled WGS sequence"/>
</dbReference>
<sequence>MYVLTVDQVASRAGADEIPDLIRLLADVPALAPFERTVGDEAQGVLEDAAAAVACARRLLAAGGWHIGLGIGTGALGEHGSRSGGGAAFIAARQAVEESKSSRVSLAVRTGAADREARTATADAEAVLRLLGVLIGSRTRAQRSALALLDAGLSGKDAAKRLGVSGQAVSKHRVSSHYDEEVAAVPAIERLLDRAHRLSMGLETSADMAGDV</sequence>
<evidence type="ECO:0000313" key="1">
    <source>
        <dbReference type="EMBL" id="PHP52302.1"/>
    </source>
</evidence>
<organism evidence="1 2">
    <name type="scientific">Actinomyces ruminis</name>
    <dbReference type="NCBI Taxonomy" id="1937003"/>
    <lineage>
        <taxon>Bacteria</taxon>
        <taxon>Bacillati</taxon>
        <taxon>Actinomycetota</taxon>
        <taxon>Actinomycetes</taxon>
        <taxon>Actinomycetales</taxon>
        <taxon>Actinomycetaceae</taxon>
        <taxon>Actinomyces</taxon>
    </lineage>
</organism>
<dbReference type="RefSeq" id="WP_086614366.1">
    <property type="nucleotide sequence ID" value="NZ_MTPX02000051.1"/>
</dbReference>
<evidence type="ECO:0000313" key="2">
    <source>
        <dbReference type="Proteomes" id="UP000194577"/>
    </source>
</evidence>
<dbReference type="EMBL" id="MTPX02000051">
    <property type="protein sequence ID" value="PHP52302.1"/>
    <property type="molecule type" value="Genomic_DNA"/>
</dbReference>
<keyword evidence="2" id="KW-1185">Reference proteome</keyword>
<accession>A0ABX4MA10</accession>
<comment type="caution">
    <text evidence="1">The sequence shown here is derived from an EMBL/GenBank/DDBJ whole genome shotgun (WGS) entry which is preliminary data.</text>
</comment>